<keyword evidence="3" id="KW-1185">Reference proteome</keyword>
<dbReference type="RefSeq" id="XP_021883244.1">
    <property type="nucleotide sequence ID" value="XM_022023474.1"/>
</dbReference>
<gene>
    <name evidence="2" type="ORF">BCR41DRAFT_349483</name>
</gene>
<dbReference type="OrthoDB" id="2414727at2759"/>
<dbReference type="GeneID" id="33565318"/>
<dbReference type="Proteomes" id="UP000193648">
    <property type="component" value="Unassembled WGS sequence"/>
</dbReference>
<sequence>MKLYSAIALVALTSLALTSKSAQSAPLNSCMTCLQSSLSSLSDCKGLDIQIGNLNPGNNPSAFATCLCSSLDAAWVDACTGAEHCDQDILSFKNTYSENIQAAGLSCQPTPVFLPAKF</sequence>
<evidence type="ECO:0008006" key="4">
    <source>
        <dbReference type="Google" id="ProtNLM"/>
    </source>
</evidence>
<evidence type="ECO:0000313" key="2">
    <source>
        <dbReference type="EMBL" id="ORZ22690.1"/>
    </source>
</evidence>
<evidence type="ECO:0000313" key="3">
    <source>
        <dbReference type="Proteomes" id="UP000193648"/>
    </source>
</evidence>
<keyword evidence="1" id="KW-0732">Signal</keyword>
<dbReference type="EMBL" id="MCFF01000010">
    <property type="protein sequence ID" value="ORZ22690.1"/>
    <property type="molecule type" value="Genomic_DNA"/>
</dbReference>
<dbReference type="AlphaFoldDB" id="A0A1Y2GT74"/>
<name>A0A1Y2GT74_9FUNG</name>
<proteinExistence type="predicted"/>
<organism evidence="2 3">
    <name type="scientific">Lobosporangium transversale</name>
    <dbReference type="NCBI Taxonomy" id="64571"/>
    <lineage>
        <taxon>Eukaryota</taxon>
        <taxon>Fungi</taxon>
        <taxon>Fungi incertae sedis</taxon>
        <taxon>Mucoromycota</taxon>
        <taxon>Mortierellomycotina</taxon>
        <taxon>Mortierellomycetes</taxon>
        <taxon>Mortierellales</taxon>
        <taxon>Mortierellaceae</taxon>
        <taxon>Lobosporangium</taxon>
    </lineage>
</organism>
<feature type="signal peptide" evidence="1">
    <location>
        <begin position="1"/>
        <end position="24"/>
    </location>
</feature>
<comment type="caution">
    <text evidence="2">The sequence shown here is derived from an EMBL/GenBank/DDBJ whole genome shotgun (WGS) entry which is preliminary data.</text>
</comment>
<protein>
    <recommendedName>
        <fullName evidence="4">Extracellular membrane protein CFEM domain-containing protein</fullName>
    </recommendedName>
</protein>
<dbReference type="InParanoid" id="A0A1Y2GT74"/>
<reference evidence="2 3" key="1">
    <citation type="submission" date="2016-07" db="EMBL/GenBank/DDBJ databases">
        <title>Pervasive Adenine N6-methylation of Active Genes in Fungi.</title>
        <authorList>
            <consortium name="DOE Joint Genome Institute"/>
            <person name="Mondo S.J."/>
            <person name="Dannebaum R.O."/>
            <person name="Kuo R.C."/>
            <person name="Labutti K."/>
            <person name="Haridas S."/>
            <person name="Kuo A."/>
            <person name="Salamov A."/>
            <person name="Ahrendt S.R."/>
            <person name="Lipzen A."/>
            <person name="Sullivan W."/>
            <person name="Andreopoulos W.B."/>
            <person name="Clum A."/>
            <person name="Lindquist E."/>
            <person name="Daum C."/>
            <person name="Ramamoorthy G.K."/>
            <person name="Gryganskyi A."/>
            <person name="Culley D."/>
            <person name="Magnuson J.K."/>
            <person name="James T.Y."/>
            <person name="O'Malley M.A."/>
            <person name="Stajich J.E."/>
            <person name="Spatafora J.W."/>
            <person name="Visel A."/>
            <person name="Grigoriev I.V."/>
        </authorList>
    </citation>
    <scope>NUCLEOTIDE SEQUENCE [LARGE SCALE GENOMIC DNA]</scope>
    <source>
        <strain evidence="2 3">NRRL 3116</strain>
    </source>
</reference>
<accession>A0A1Y2GT74</accession>
<feature type="chain" id="PRO_5010987914" description="Extracellular membrane protein CFEM domain-containing protein" evidence="1">
    <location>
        <begin position="25"/>
        <end position="118"/>
    </location>
</feature>
<evidence type="ECO:0000256" key="1">
    <source>
        <dbReference type="SAM" id="SignalP"/>
    </source>
</evidence>